<gene>
    <name evidence="7" type="ordered locus">RB2501_14074</name>
</gene>
<dbReference type="PANTHER" id="PTHR30349">
    <property type="entry name" value="PHAGE INTEGRASE-RELATED"/>
    <property type="match status" value="1"/>
</dbReference>
<dbReference type="InterPro" id="IPR013762">
    <property type="entry name" value="Integrase-like_cat_sf"/>
</dbReference>
<dbReference type="InterPro" id="IPR002104">
    <property type="entry name" value="Integrase_catalytic"/>
</dbReference>
<dbReference type="HOGENOM" id="CLU_675942_0_0_10"/>
<dbReference type="InterPro" id="IPR044068">
    <property type="entry name" value="CB"/>
</dbReference>
<keyword evidence="2 4" id="KW-0238">DNA-binding</keyword>
<dbReference type="PROSITE" id="PS51898">
    <property type="entry name" value="TYR_RECOMBINASE"/>
    <property type="match status" value="1"/>
</dbReference>
<dbReference type="GO" id="GO:0015074">
    <property type="term" value="P:DNA integration"/>
    <property type="evidence" value="ECO:0007669"/>
    <property type="project" value="UniProtKB-KW"/>
</dbReference>
<evidence type="ECO:0000256" key="3">
    <source>
        <dbReference type="ARBA" id="ARBA00023172"/>
    </source>
</evidence>
<keyword evidence="3" id="KW-0233">DNA recombination</keyword>
<organism evidence="7 8">
    <name type="scientific">Robiginitalea biformata (strain ATCC BAA-864 / DSM 15991 / KCTC 12146 / HTCC2501)</name>
    <dbReference type="NCBI Taxonomy" id="313596"/>
    <lineage>
        <taxon>Bacteria</taxon>
        <taxon>Pseudomonadati</taxon>
        <taxon>Bacteroidota</taxon>
        <taxon>Flavobacteriia</taxon>
        <taxon>Flavobacteriales</taxon>
        <taxon>Flavobacteriaceae</taxon>
        <taxon>Robiginitalea</taxon>
    </lineage>
</organism>
<dbReference type="GO" id="GO:0006310">
    <property type="term" value="P:DNA recombination"/>
    <property type="evidence" value="ECO:0007669"/>
    <property type="project" value="UniProtKB-KW"/>
</dbReference>
<dbReference type="PROSITE" id="PS51900">
    <property type="entry name" value="CB"/>
    <property type="match status" value="1"/>
</dbReference>
<dbReference type="AlphaFoldDB" id="A4CKR2"/>
<dbReference type="InterPro" id="IPR011010">
    <property type="entry name" value="DNA_brk_join_enz"/>
</dbReference>
<sequence>MYSEVKIYIPKKMVGGKAKPDLSKQWYVYFYFRDPITGKMGRQPFKTYRNINQGKTIKERKAIARAWVNTITGILEDGFNPYDEDSARVVARKRTDMTPSIRQAFTEALEHKKATLKPNTYKSYWHYLNPFLEWIKRMGIGGNPIESFTQRHAIAYMNYLADPKPYGKELHPNSVSNHKGNLSAIFSKVVQDRWADRNFFVDIQTKKVKPRKNQPFTKEEMEAIQAYTKEFDPLLYNFLRFIFYSFMRNREILSVQVKHIDMKKRTVAIETKADKISHILMIEPMYQFLEDLGVGDLPDHYHIFTPSGKPGHWPTNPRDKVNFFAKRFRAVRDHLGIDPEKTTYSFRHNAALDLFQSMIEDGMPEREVVARLMKITRHRSEEALRKYLRDIGGVLPEDWSATYRTNF</sequence>
<dbReference type="Gene3D" id="1.10.443.10">
    <property type="entry name" value="Intergrase catalytic core"/>
    <property type="match status" value="1"/>
</dbReference>
<evidence type="ECO:0000313" key="7">
    <source>
        <dbReference type="EMBL" id="EAR15461.1"/>
    </source>
</evidence>
<dbReference type="InterPro" id="IPR004107">
    <property type="entry name" value="Integrase_SAM-like_N"/>
</dbReference>
<accession>A4CKR2</accession>
<proteinExistence type="predicted"/>
<evidence type="ECO:0000259" key="5">
    <source>
        <dbReference type="PROSITE" id="PS51898"/>
    </source>
</evidence>
<dbReference type="Proteomes" id="UP000009049">
    <property type="component" value="Chromosome"/>
</dbReference>
<dbReference type="STRING" id="313596.RB2501_14074"/>
<feature type="domain" description="Core-binding (CB)" evidence="6">
    <location>
        <begin position="96"/>
        <end position="190"/>
    </location>
</feature>
<evidence type="ECO:0000313" key="8">
    <source>
        <dbReference type="Proteomes" id="UP000009049"/>
    </source>
</evidence>
<dbReference type="Pfam" id="PF13495">
    <property type="entry name" value="Phage_int_SAM_4"/>
    <property type="match status" value="1"/>
</dbReference>
<evidence type="ECO:0008006" key="9">
    <source>
        <dbReference type="Google" id="ProtNLM"/>
    </source>
</evidence>
<evidence type="ECO:0000256" key="2">
    <source>
        <dbReference type="ARBA" id="ARBA00023125"/>
    </source>
</evidence>
<dbReference type="Gene3D" id="1.10.150.130">
    <property type="match status" value="1"/>
</dbReference>
<keyword evidence="1" id="KW-0229">DNA integration</keyword>
<dbReference type="EMBL" id="CP001712">
    <property type="protein sequence ID" value="EAR15461.1"/>
    <property type="molecule type" value="Genomic_DNA"/>
</dbReference>
<evidence type="ECO:0000256" key="1">
    <source>
        <dbReference type="ARBA" id="ARBA00022908"/>
    </source>
</evidence>
<protein>
    <recommendedName>
        <fullName evidence="9">Tyr recombinase domain-containing protein</fullName>
    </recommendedName>
</protein>
<evidence type="ECO:0000259" key="6">
    <source>
        <dbReference type="PROSITE" id="PS51900"/>
    </source>
</evidence>
<name>A4CKR2_ROBBH</name>
<dbReference type="KEGG" id="rbi:RB2501_14074"/>
<dbReference type="InterPro" id="IPR010998">
    <property type="entry name" value="Integrase_recombinase_N"/>
</dbReference>
<dbReference type="InterPro" id="IPR050090">
    <property type="entry name" value="Tyrosine_recombinase_XerCD"/>
</dbReference>
<dbReference type="Pfam" id="PF00589">
    <property type="entry name" value="Phage_integrase"/>
    <property type="match status" value="1"/>
</dbReference>
<evidence type="ECO:0000256" key="4">
    <source>
        <dbReference type="PROSITE-ProRule" id="PRU01248"/>
    </source>
</evidence>
<keyword evidence="8" id="KW-1185">Reference proteome</keyword>
<dbReference type="SUPFAM" id="SSF56349">
    <property type="entry name" value="DNA breaking-rejoining enzymes"/>
    <property type="match status" value="1"/>
</dbReference>
<reference evidence="7 8" key="1">
    <citation type="journal article" date="2009" name="J. Bacteriol.">
        <title>Complete genome sequence of Robiginitalea biformata HTCC2501.</title>
        <authorList>
            <person name="Oh H.M."/>
            <person name="Giovannoni S.J."/>
            <person name="Lee K."/>
            <person name="Ferriera S."/>
            <person name="Johnson J."/>
            <person name="Cho J.C."/>
        </authorList>
    </citation>
    <scope>NUCLEOTIDE SEQUENCE [LARGE SCALE GENOMIC DNA]</scope>
    <source>
        <strain evidence="8">ATCC BAA-864 / HTCC2501 / KCTC 12146</strain>
    </source>
</reference>
<dbReference type="eggNOG" id="COG4974">
    <property type="taxonomic scope" value="Bacteria"/>
</dbReference>
<feature type="domain" description="Tyr recombinase" evidence="5">
    <location>
        <begin position="211"/>
        <end position="404"/>
    </location>
</feature>
<dbReference type="GO" id="GO:0003677">
    <property type="term" value="F:DNA binding"/>
    <property type="evidence" value="ECO:0007669"/>
    <property type="project" value="UniProtKB-UniRule"/>
</dbReference>